<dbReference type="InterPro" id="IPR018197">
    <property type="entry name" value="Glycerate_kinase_RE-like"/>
</dbReference>
<dbReference type="InterPro" id="IPR018193">
    <property type="entry name" value="Glyc_kinase_flavodox-like_fold"/>
</dbReference>
<dbReference type="Gene3D" id="3.90.1510.10">
    <property type="entry name" value="Glycerate kinase, domain 2"/>
    <property type="match status" value="1"/>
</dbReference>
<dbReference type="InterPro" id="IPR004381">
    <property type="entry name" value="Glycerate_kinase"/>
</dbReference>
<proteinExistence type="inferred from homology"/>
<dbReference type="EMBL" id="JBHRUH010000050">
    <property type="protein sequence ID" value="MFC3294535.1"/>
    <property type="molecule type" value="Genomic_DNA"/>
</dbReference>
<keyword evidence="2 4" id="KW-0808">Transferase</keyword>
<dbReference type="GO" id="GO:0016301">
    <property type="term" value="F:kinase activity"/>
    <property type="evidence" value="ECO:0007669"/>
    <property type="project" value="UniProtKB-KW"/>
</dbReference>
<evidence type="ECO:0000256" key="3">
    <source>
        <dbReference type="ARBA" id="ARBA00022777"/>
    </source>
</evidence>
<dbReference type="PANTHER" id="PTHR21599:SF0">
    <property type="entry name" value="GLYCERATE KINASE"/>
    <property type="match status" value="1"/>
</dbReference>
<comment type="similarity">
    <text evidence="1 4">Belongs to the glycerate kinase type-1 family.</text>
</comment>
<dbReference type="InterPro" id="IPR036129">
    <property type="entry name" value="Glycerate_kinase_sf"/>
</dbReference>
<dbReference type="Proteomes" id="UP001595640">
    <property type="component" value="Unassembled WGS sequence"/>
</dbReference>
<dbReference type="Gene3D" id="3.40.50.10350">
    <property type="entry name" value="Glycerate kinase, domain 1"/>
    <property type="match status" value="1"/>
</dbReference>
<accession>A0ABV7M7U0</accession>
<comment type="caution">
    <text evidence="5">The sequence shown here is derived from an EMBL/GenBank/DDBJ whole genome shotgun (WGS) entry which is preliminary data.</text>
</comment>
<gene>
    <name evidence="5" type="ORF">ACFOEI_21135</name>
</gene>
<dbReference type="Pfam" id="PF02595">
    <property type="entry name" value="Gly_kinase"/>
    <property type="match status" value="1"/>
</dbReference>
<dbReference type="NCBIfam" id="TIGR00045">
    <property type="entry name" value="glycerate kinase"/>
    <property type="match status" value="1"/>
</dbReference>
<keyword evidence="6" id="KW-1185">Reference proteome</keyword>
<reference evidence="6" key="1">
    <citation type="journal article" date="2019" name="Int. J. Syst. Evol. Microbiol.">
        <title>The Global Catalogue of Microorganisms (GCM) 10K type strain sequencing project: providing services to taxonomists for standard genome sequencing and annotation.</title>
        <authorList>
            <consortium name="The Broad Institute Genomics Platform"/>
            <consortium name="The Broad Institute Genome Sequencing Center for Infectious Disease"/>
            <person name="Wu L."/>
            <person name="Ma J."/>
        </authorList>
    </citation>
    <scope>NUCLEOTIDE SEQUENCE [LARGE SCALE GENOMIC DNA]</scope>
    <source>
        <strain evidence="6">KCTC 12847</strain>
    </source>
</reference>
<dbReference type="PIRSF" id="PIRSF006078">
    <property type="entry name" value="GlxK"/>
    <property type="match status" value="1"/>
</dbReference>
<dbReference type="PANTHER" id="PTHR21599">
    <property type="entry name" value="GLYCERATE KINASE"/>
    <property type="match status" value="1"/>
</dbReference>
<evidence type="ECO:0000256" key="1">
    <source>
        <dbReference type="ARBA" id="ARBA00006284"/>
    </source>
</evidence>
<name>A0ABV7M7U0_9GAMM</name>
<evidence type="ECO:0000256" key="2">
    <source>
        <dbReference type="ARBA" id="ARBA00022679"/>
    </source>
</evidence>
<evidence type="ECO:0000256" key="4">
    <source>
        <dbReference type="PIRNR" id="PIRNR006078"/>
    </source>
</evidence>
<protein>
    <submittedName>
        <fullName evidence="5">Glycerate kinase</fullName>
    </submittedName>
</protein>
<evidence type="ECO:0000313" key="6">
    <source>
        <dbReference type="Proteomes" id="UP001595640"/>
    </source>
</evidence>
<dbReference type="SUPFAM" id="SSF110738">
    <property type="entry name" value="Glycerate kinase I"/>
    <property type="match status" value="1"/>
</dbReference>
<organism evidence="5 6">
    <name type="scientific">Modicisalibacter luteus</name>
    <dbReference type="NCBI Taxonomy" id="453962"/>
    <lineage>
        <taxon>Bacteria</taxon>
        <taxon>Pseudomonadati</taxon>
        <taxon>Pseudomonadota</taxon>
        <taxon>Gammaproteobacteria</taxon>
        <taxon>Oceanospirillales</taxon>
        <taxon>Halomonadaceae</taxon>
        <taxon>Modicisalibacter</taxon>
    </lineage>
</organism>
<evidence type="ECO:0000313" key="5">
    <source>
        <dbReference type="EMBL" id="MFC3294535.1"/>
    </source>
</evidence>
<dbReference type="RefSeq" id="WP_019017134.1">
    <property type="nucleotide sequence ID" value="NZ_BMXD01000004.1"/>
</dbReference>
<sequence>MRILIAPDSYKDALPAQAAAAAIAAGLRRALPEAELVECPMGDGGEGTLDALLAATGAERREARVHDALGRATRASWGWHAASRTAYVELAEASGLQALACGERTALHSTTRGVGELILAALDVGAERLLLTLGGSATNDGGAGMLMALGARLLDAEGRPLPPGGAALADLDRLDLSGLDPRLAQLQVETAVDVDNPLLGPRGASAVFGPQKGASEADVERLDAALAHFADRVADTLGEDHRDLPGAGAAGGMGFAACAFLNAELRPGIELVMDQAGFDRHLHGAALVITGEGQLDGQSLAGKTPIGIARAARRHGVPVVVLAGRLGPGWQAAYDEGVTAAFALADRLMTLDEALPRCAELLADRAEGVARLFVAPRRATEEARQAR</sequence>
<keyword evidence="3 4" id="KW-0418">Kinase</keyword>